<name>A0A0D0B592_9AGAM</name>
<proteinExistence type="predicted"/>
<gene>
    <name evidence="2" type="ORF">CY34DRAFT_567254</name>
</gene>
<dbReference type="InParanoid" id="A0A0D0B592"/>
<keyword evidence="3" id="KW-1185">Reference proteome</keyword>
<accession>A0A0D0B592</accession>
<dbReference type="EMBL" id="KN835179">
    <property type="protein sequence ID" value="KIK45039.1"/>
    <property type="molecule type" value="Genomic_DNA"/>
</dbReference>
<evidence type="ECO:0000313" key="3">
    <source>
        <dbReference type="Proteomes" id="UP000054485"/>
    </source>
</evidence>
<evidence type="ECO:0008006" key="4">
    <source>
        <dbReference type="Google" id="ProtNLM"/>
    </source>
</evidence>
<dbReference type="Proteomes" id="UP000054485">
    <property type="component" value="Unassembled WGS sequence"/>
</dbReference>
<reference evidence="2 3" key="1">
    <citation type="submission" date="2014-04" db="EMBL/GenBank/DDBJ databases">
        <authorList>
            <consortium name="DOE Joint Genome Institute"/>
            <person name="Kuo A."/>
            <person name="Ruytinx J."/>
            <person name="Rineau F."/>
            <person name="Colpaert J."/>
            <person name="Kohler A."/>
            <person name="Nagy L.G."/>
            <person name="Floudas D."/>
            <person name="Copeland A."/>
            <person name="Barry K.W."/>
            <person name="Cichocki N."/>
            <person name="Veneault-Fourrey C."/>
            <person name="LaButti K."/>
            <person name="Lindquist E.A."/>
            <person name="Lipzen A."/>
            <person name="Lundell T."/>
            <person name="Morin E."/>
            <person name="Murat C."/>
            <person name="Sun H."/>
            <person name="Tunlid A."/>
            <person name="Henrissat B."/>
            <person name="Grigoriev I.V."/>
            <person name="Hibbett D.S."/>
            <person name="Martin F."/>
            <person name="Nordberg H.P."/>
            <person name="Cantor M.N."/>
            <person name="Hua S.X."/>
        </authorList>
    </citation>
    <scope>NUCLEOTIDE SEQUENCE [LARGE SCALE GENOMIC DNA]</scope>
    <source>
        <strain evidence="2 3">UH-Slu-Lm8-n1</strain>
    </source>
</reference>
<dbReference type="HOGENOM" id="CLU_2759509_0_0_1"/>
<sequence>MGRARGKGAHTQTSSKTIQRESRIQEALAGVQGGVYKSYRAAAKAHQVSFQTLHDRATGRHQVLPGSANC</sequence>
<dbReference type="AlphaFoldDB" id="A0A0D0B592"/>
<evidence type="ECO:0000256" key="1">
    <source>
        <dbReference type="SAM" id="MobiDB-lite"/>
    </source>
</evidence>
<feature type="region of interest" description="Disordered" evidence="1">
    <location>
        <begin position="1"/>
        <end position="21"/>
    </location>
</feature>
<organism evidence="2 3">
    <name type="scientific">Suillus luteus UH-Slu-Lm8-n1</name>
    <dbReference type="NCBI Taxonomy" id="930992"/>
    <lineage>
        <taxon>Eukaryota</taxon>
        <taxon>Fungi</taxon>
        <taxon>Dikarya</taxon>
        <taxon>Basidiomycota</taxon>
        <taxon>Agaricomycotina</taxon>
        <taxon>Agaricomycetes</taxon>
        <taxon>Agaricomycetidae</taxon>
        <taxon>Boletales</taxon>
        <taxon>Suillineae</taxon>
        <taxon>Suillaceae</taxon>
        <taxon>Suillus</taxon>
    </lineage>
</organism>
<reference evidence="3" key="2">
    <citation type="submission" date="2015-01" db="EMBL/GenBank/DDBJ databases">
        <title>Evolutionary Origins and Diversification of the Mycorrhizal Mutualists.</title>
        <authorList>
            <consortium name="DOE Joint Genome Institute"/>
            <consortium name="Mycorrhizal Genomics Consortium"/>
            <person name="Kohler A."/>
            <person name="Kuo A."/>
            <person name="Nagy L.G."/>
            <person name="Floudas D."/>
            <person name="Copeland A."/>
            <person name="Barry K.W."/>
            <person name="Cichocki N."/>
            <person name="Veneault-Fourrey C."/>
            <person name="LaButti K."/>
            <person name="Lindquist E.A."/>
            <person name="Lipzen A."/>
            <person name="Lundell T."/>
            <person name="Morin E."/>
            <person name="Murat C."/>
            <person name="Riley R."/>
            <person name="Ohm R."/>
            <person name="Sun H."/>
            <person name="Tunlid A."/>
            <person name="Henrissat B."/>
            <person name="Grigoriev I.V."/>
            <person name="Hibbett D.S."/>
            <person name="Martin F."/>
        </authorList>
    </citation>
    <scope>NUCLEOTIDE SEQUENCE [LARGE SCALE GENOMIC DNA]</scope>
    <source>
        <strain evidence="3">UH-Slu-Lm8-n1</strain>
    </source>
</reference>
<protein>
    <recommendedName>
        <fullName evidence="4">HTH psq-type domain-containing protein</fullName>
    </recommendedName>
</protein>
<evidence type="ECO:0000313" key="2">
    <source>
        <dbReference type="EMBL" id="KIK45039.1"/>
    </source>
</evidence>